<proteinExistence type="predicted"/>
<dbReference type="EMBL" id="CM056744">
    <property type="protein sequence ID" value="KAJ8665567.1"/>
    <property type="molecule type" value="Genomic_DNA"/>
</dbReference>
<evidence type="ECO:0000313" key="2">
    <source>
        <dbReference type="Proteomes" id="UP001239111"/>
    </source>
</evidence>
<organism evidence="1 2">
    <name type="scientific">Eretmocerus hayati</name>
    <dbReference type="NCBI Taxonomy" id="131215"/>
    <lineage>
        <taxon>Eukaryota</taxon>
        <taxon>Metazoa</taxon>
        <taxon>Ecdysozoa</taxon>
        <taxon>Arthropoda</taxon>
        <taxon>Hexapoda</taxon>
        <taxon>Insecta</taxon>
        <taxon>Pterygota</taxon>
        <taxon>Neoptera</taxon>
        <taxon>Endopterygota</taxon>
        <taxon>Hymenoptera</taxon>
        <taxon>Apocrita</taxon>
        <taxon>Proctotrupomorpha</taxon>
        <taxon>Chalcidoidea</taxon>
        <taxon>Aphelinidae</taxon>
        <taxon>Aphelininae</taxon>
        <taxon>Eretmocerus</taxon>
    </lineage>
</organism>
<name>A0ACC2N342_9HYME</name>
<protein>
    <submittedName>
        <fullName evidence="1">Uncharacterized protein</fullName>
    </submittedName>
</protein>
<keyword evidence="2" id="KW-1185">Reference proteome</keyword>
<dbReference type="Proteomes" id="UP001239111">
    <property type="component" value="Chromosome 4"/>
</dbReference>
<accession>A0ACC2N342</accession>
<sequence>MAANIVPQWDGVMPQNHPEVYGDMLMFSCVIKNPNVEQYYVSYWTGIMECESCFRRDHFRISEPVARVMHPHMIVPRDSIYTECEQCNLQILVERPIMNCGMCTDQYFATELLAEIRVRQELHDPRLQRIENDDDSDIEILDEDPNIEIENERPRPDERAIRTTPEPRYRFREEMERNNQNYERN</sequence>
<gene>
    <name evidence="1" type="ORF">QAD02_007229</name>
</gene>
<reference evidence="1" key="1">
    <citation type="submission" date="2023-04" db="EMBL/GenBank/DDBJ databases">
        <title>A chromosome-level genome assembly of the parasitoid wasp Eretmocerus hayati.</title>
        <authorList>
            <person name="Zhong Y."/>
            <person name="Liu S."/>
            <person name="Liu Y."/>
        </authorList>
    </citation>
    <scope>NUCLEOTIDE SEQUENCE</scope>
    <source>
        <strain evidence="1">ZJU_SS_LIU_2023</strain>
    </source>
</reference>
<evidence type="ECO:0000313" key="1">
    <source>
        <dbReference type="EMBL" id="KAJ8665567.1"/>
    </source>
</evidence>
<comment type="caution">
    <text evidence="1">The sequence shown here is derived from an EMBL/GenBank/DDBJ whole genome shotgun (WGS) entry which is preliminary data.</text>
</comment>